<name>A0AAP0B3L5_9ASPA</name>
<feature type="transmembrane region" description="Helical" evidence="1">
    <location>
        <begin position="71"/>
        <end position="89"/>
    </location>
</feature>
<keyword evidence="1" id="KW-0812">Transmembrane</keyword>
<dbReference type="EMBL" id="JBBWWQ010000016">
    <property type="protein sequence ID" value="KAK8926345.1"/>
    <property type="molecule type" value="Genomic_DNA"/>
</dbReference>
<evidence type="ECO:0000256" key="1">
    <source>
        <dbReference type="SAM" id="Phobius"/>
    </source>
</evidence>
<dbReference type="AlphaFoldDB" id="A0AAP0B3L5"/>
<proteinExistence type="predicted"/>
<evidence type="ECO:0000313" key="3">
    <source>
        <dbReference type="Proteomes" id="UP001418222"/>
    </source>
</evidence>
<protein>
    <submittedName>
        <fullName evidence="2">Uncharacterized protein</fullName>
    </submittedName>
</protein>
<dbReference type="Proteomes" id="UP001418222">
    <property type="component" value="Unassembled WGS sequence"/>
</dbReference>
<organism evidence="2 3">
    <name type="scientific">Platanthera zijinensis</name>
    <dbReference type="NCBI Taxonomy" id="2320716"/>
    <lineage>
        <taxon>Eukaryota</taxon>
        <taxon>Viridiplantae</taxon>
        <taxon>Streptophyta</taxon>
        <taxon>Embryophyta</taxon>
        <taxon>Tracheophyta</taxon>
        <taxon>Spermatophyta</taxon>
        <taxon>Magnoliopsida</taxon>
        <taxon>Liliopsida</taxon>
        <taxon>Asparagales</taxon>
        <taxon>Orchidaceae</taxon>
        <taxon>Orchidoideae</taxon>
        <taxon>Orchideae</taxon>
        <taxon>Orchidinae</taxon>
        <taxon>Platanthera</taxon>
    </lineage>
</organism>
<keyword evidence="3" id="KW-1185">Reference proteome</keyword>
<gene>
    <name evidence="2" type="ORF">KSP39_PZI018705</name>
</gene>
<comment type="caution">
    <text evidence="2">The sequence shown here is derived from an EMBL/GenBank/DDBJ whole genome shotgun (WGS) entry which is preliminary data.</text>
</comment>
<reference evidence="2 3" key="1">
    <citation type="journal article" date="2022" name="Nat. Plants">
        <title>Genomes of leafy and leafless Platanthera orchids illuminate the evolution of mycoheterotrophy.</title>
        <authorList>
            <person name="Li M.H."/>
            <person name="Liu K.W."/>
            <person name="Li Z."/>
            <person name="Lu H.C."/>
            <person name="Ye Q.L."/>
            <person name="Zhang D."/>
            <person name="Wang J.Y."/>
            <person name="Li Y.F."/>
            <person name="Zhong Z.M."/>
            <person name="Liu X."/>
            <person name="Yu X."/>
            <person name="Liu D.K."/>
            <person name="Tu X.D."/>
            <person name="Liu B."/>
            <person name="Hao Y."/>
            <person name="Liao X.Y."/>
            <person name="Jiang Y.T."/>
            <person name="Sun W.H."/>
            <person name="Chen J."/>
            <person name="Chen Y.Q."/>
            <person name="Ai Y."/>
            <person name="Zhai J.W."/>
            <person name="Wu S.S."/>
            <person name="Zhou Z."/>
            <person name="Hsiao Y.Y."/>
            <person name="Wu W.L."/>
            <person name="Chen Y.Y."/>
            <person name="Lin Y.F."/>
            <person name="Hsu J.L."/>
            <person name="Li C.Y."/>
            <person name="Wang Z.W."/>
            <person name="Zhao X."/>
            <person name="Zhong W.Y."/>
            <person name="Ma X.K."/>
            <person name="Ma L."/>
            <person name="Huang J."/>
            <person name="Chen G.Z."/>
            <person name="Huang M.Z."/>
            <person name="Huang L."/>
            <person name="Peng D.H."/>
            <person name="Luo Y.B."/>
            <person name="Zou S.Q."/>
            <person name="Chen S.P."/>
            <person name="Lan S."/>
            <person name="Tsai W.C."/>
            <person name="Van de Peer Y."/>
            <person name="Liu Z.J."/>
        </authorList>
    </citation>
    <scope>NUCLEOTIDE SEQUENCE [LARGE SCALE GENOMIC DNA]</scope>
    <source>
        <strain evidence="2">Lor287</strain>
    </source>
</reference>
<accession>A0AAP0B3L5</accession>
<evidence type="ECO:0000313" key="2">
    <source>
        <dbReference type="EMBL" id="KAK8926345.1"/>
    </source>
</evidence>
<keyword evidence="1" id="KW-0472">Membrane</keyword>
<keyword evidence="1" id="KW-1133">Transmembrane helix</keyword>
<sequence length="99" mass="11323">MLKMSPNRSLFTPTPSATTSAAWITLTGSSFSLSLSLICHQGQKMSAEAKNVWLDEKSAPRRKICVRTENIYVYIYSYICIYIYIYIYMYRGDLKCGQA</sequence>